<feature type="transmembrane region" description="Helical" evidence="6">
    <location>
        <begin position="40"/>
        <end position="61"/>
    </location>
</feature>
<comment type="subcellular location">
    <subcellularLocation>
        <location evidence="1">Membrane</location>
        <topology evidence="1">Multi-pass membrane protein</topology>
    </subcellularLocation>
</comment>
<keyword evidence="9" id="KW-1185">Reference proteome</keyword>
<evidence type="ECO:0000313" key="9">
    <source>
        <dbReference type="Proteomes" id="UP000240883"/>
    </source>
</evidence>
<feature type="transmembrane region" description="Helical" evidence="6">
    <location>
        <begin position="378"/>
        <end position="395"/>
    </location>
</feature>
<name>A0A2T2P4C6_CORCC</name>
<evidence type="ECO:0000259" key="7">
    <source>
        <dbReference type="PROSITE" id="PS50850"/>
    </source>
</evidence>
<feature type="transmembrane region" description="Helical" evidence="6">
    <location>
        <begin position="402"/>
        <end position="420"/>
    </location>
</feature>
<reference evidence="8 9" key="1">
    <citation type="journal article" date="2018" name="Front. Microbiol.">
        <title>Genome-Wide Analysis of Corynespora cassiicola Leaf Fall Disease Putative Effectors.</title>
        <authorList>
            <person name="Lopez D."/>
            <person name="Ribeiro S."/>
            <person name="Label P."/>
            <person name="Fumanal B."/>
            <person name="Venisse J.S."/>
            <person name="Kohler A."/>
            <person name="de Oliveira R.R."/>
            <person name="Labutti K."/>
            <person name="Lipzen A."/>
            <person name="Lail K."/>
            <person name="Bauer D."/>
            <person name="Ohm R.A."/>
            <person name="Barry K.W."/>
            <person name="Spatafora J."/>
            <person name="Grigoriev I.V."/>
            <person name="Martin F.M."/>
            <person name="Pujade-Renaud V."/>
        </authorList>
    </citation>
    <scope>NUCLEOTIDE SEQUENCE [LARGE SCALE GENOMIC DNA]</scope>
    <source>
        <strain evidence="8 9">Philippines</strain>
    </source>
</reference>
<feature type="domain" description="Major facilitator superfamily (MFS) profile" evidence="7">
    <location>
        <begin position="41"/>
        <end position="499"/>
    </location>
</feature>
<keyword evidence="3 6" id="KW-1133">Transmembrane helix</keyword>
<evidence type="ECO:0000256" key="1">
    <source>
        <dbReference type="ARBA" id="ARBA00004141"/>
    </source>
</evidence>
<feature type="transmembrane region" description="Helical" evidence="6">
    <location>
        <begin position="294"/>
        <end position="318"/>
    </location>
</feature>
<dbReference type="InterPro" id="IPR020846">
    <property type="entry name" value="MFS_dom"/>
</dbReference>
<keyword evidence="4 6" id="KW-0472">Membrane</keyword>
<dbReference type="Pfam" id="PF07690">
    <property type="entry name" value="MFS_1"/>
    <property type="match status" value="1"/>
</dbReference>
<dbReference type="GO" id="GO:0016020">
    <property type="term" value="C:membrane"/>
    <property type="evidence" value="ECO:0007669"/>
    <property type="project" value="UniProtKB-SubCell"/>
</dbReference>
<dbReference type="InterPro" id="IPR011701">
    <property type="entry name" value="MFS"/>
</dbReference>
<dbReference type="SUPFAM" id="SSF103473">
    <property type="entry name" value="MFS general substrate transporter"/>
    <property type="match status" value="1"/>
</dbReference>
<feature type="transmembrane region" description="Helical" evidence="6">
    <location>
        <begin position="440"/>
        <end position="460"/>
    </location>
</feature>
<sequence length="533" mass="59137">MAVHTSPRASSEEGAPLLSPSAAEAYNSPIPPPEKKKKPWLLLVVLLFWLVAIIDVGAYLAEPPKTRVYEANLCLRYYEEHDPSVIQPDGTVEERLCKVDIVQQKMAMIFGWQDMFDAIPSILLAVPYGTLADKLGRKWIFAAGLLGLQLNSAWILLICYFRNLPLQMTWISSAFYLVGGGPIVVVAVGITMVSDIVPPEKRTPIFLYLTASMLVAELIAPILSARLMEKGDWTPLLLSICIQQVGVCIAIFFPETLHLRDLPEPRDDESQSIELQTKKHDHSFRAQLRHFKEAILFLRSDFTLGLVVLSFMSTRLGRQAMNLLIRYASKRYNWEIKKAAYLLSFRAATNLVAITVFVPIVNVILLKYVRLPVHWADLWIARGSIIVTTVSFLVMSVAGKPALLILGLLIYNLGTGYTAAMRSVSIHVVGGQSSPDIGRLMSLIAITESIGVMIGGPLLNKLFEWGMDMGESWLGLPFIGATVVFLAMTFVNFIISVKDRDIGYVSVDPDEPSGLETARECIPDAETPPRYSS</sequence>
<dbReference type="PANTHER" id="PTHR23507:SF1">
    <property type="entry name" value="FI18259P1-RELATED"/>
    <property type="match status" value="1"/>
</dbReference>
<evidence type="ECO:0000256" key="4">
    <source>
        <dbReference type="ARBA" id="ARBA00023136"/>
    </source>
</evidence>
<organism evidence="8 9">
    <name type="scientific">Corynespora cassiicola Philippines</name>
    <dbReference type="NCBI Taxonomy" id="1448308"/>
    <lineage>
        <taxon>Eukaryota</taxon>
        <taxon>Fungi</taxon>
        <taxon>Dikarya</taxon>
        <taxon>Ascomycota</taxon>
        <taxon>Pezizomycotina</taxon>
        <taxon>Dothideomycetes</taxon>
        <taxon>Pleosporomycetidae</taxon>
        <taxon>Pleosporales</taxon>
        <taxon>Corynesporascaceae</taxon>
        <taxon>Corynespora</taxon>
    </lineage>
</organism>
<dbReference type="EMBL" id="KZ678130">
    <property type="protein sequence ID" value="PSN72547.1"/>
    <property type="molecule type" value="Genomic_DNA"/>
</dbReference>
<dbReference type="Gene3D" id="1.20.1250.20">
    <property type="entry name" value="MFS general substrate transporter like domains"/>
    <property type="match status" value="1"/>
</dbReference>
<feature type="transmembrane region" description="Helical" evidence="6">
    <location>
        <begin position="339"/>
        <end position="366"/>
    </location>
</feature>
<feature type="region of interest" description="Disordered" evidence="5">
    <location>
        <begin position="1"/>
        <end position="20"/>
    </location>
</feature>
<feature type="transmembrane region" description="Helical" evidence="6">
    <location>
        <begin position="173"/>
        <end position="193"/>
    </location>
</feature>
<evidence type="ECO:0000313" key="8">
    <source>
        <dbReference type="EMBL" id="PSN72547.1"/>
    </source>
</evidence>
<dbReference type="PANTHER" id="PTHR23507">
    <property type="entry name" value="ZGC:174356"/>
    <property type="match status" value="1"/>
</dbReference>
<evidence type="ECO:0000256" key="3">
    <source>
        <dbReference type="ARBA" id="ARBA00022989"/>
    </source>
</evidence>
<evidence type="ECO:0000256" key="5">
    <source>
        <dbReference type="SAM" id="MobiDB-lite"/>
    </source>
</evidence>
<evidence type="ECO:0000256" key="6">
    <source>
        <dbReference type="SAM" id="Phobius"/>
    </source>
</evidence>
<dbReference type="PROSITE" id="PS50850">
    <property type="entry name" value="MFS"/>
    <property type="match status" value="1"/>
</dbReference>
<evidence type="ECO:0000256" key="2">
    <source>
        <dbReference type="ARBA" id="ARBA00022692"/>
    </source>
</evidence>
<dbReference type="AlphaFoldDB" id="A0A2T2P4C6"/>
<protein>
    <submittedName>
        <fullName evidence="8">MFS general substrate transporter</fullName>
    </submittedName>
</protein>
<proteinExistence type="predicted"/>
<gene>
    <name evidence="8" type="ORF">BS50DRAFT_570016</name>
</gene>
<feature type="transmembrane region" description="Helical" evidence="6">
    <location>
        <begin position="205"/>
        <end position="223"/>
    </location>
</feature>
<dbReference type="InterPro" id="IPR036259">
    <property type="entry name" value="MFS_trans_sf"/>
</dbReference>
<feature type="transmembrane region" description="Helical" evidence="6">
    <location>
        <begin position="472"/>
        <end position="495"/>
    </location>
</feature>
<accession>A0A2T2P4C6</accession>
<feature type="region of interest" description="Disordered" evidence="5">
    <location>
        <begin position="513"/>
        <end position="533"/>
    </location>
</feature>
<dbReference type="Proteomes" id="UP000240883">
    <property type="component" value="Unassembled WGS sequence"/>
</dbReference>
<keyword evidence="2 6" id="KW-0812">Transmembrane</keyword>
<dbReference type="GO" id="GO:0022857">
    <property type="term" value="F:transmembrane transporter activity"/>
    <property type="evidence" value="ECO:0007669"/>
    <property type="project" value="InterPro"/>
</dbReference>
<feature type="transmembrane region" description="Helical" evidence="6">
    <location>
        <begin position="139"/>
        <end position="161"/>
    </location>
</feature>
<dbReference type="OrthoDB" id="194139at2759"/>